<dbReference type="GO" id="GO:0006508">
    <property type="term" value="P:proteolysis"/>
    <property type="evidence" value="ECO:0007669"/>
    <property type="project" value="InterPro"/>
</dbReference>
<evidence type="ECO:0000256" key="4">
    <source>
        <dbReference type="ARBA" id="ARBA00021843"/>
    </source>
</evidence>
<gene>
    <name evidence="10" type="ORF">I8752_19190</name>
</gene>
<dbReference type="InterPro" id="IPR050266">
    <property type="entry name" value="AB_hydrolase_sf"/>
</dbReference>
<dbReference type="PIRSF" id="PIRSF005539">
    <property type="entry name" value="Pept_S33_TRI_F1"/>
    <property type="match status" value="1"/>
</dbReference>
<dbReference type="SUPFAM" id="SSF53474">
    <property type="entry name" value="alpha/beta-Hydrolases"/>
    <property type="match status" value="1"/>
</dbReference>
<name>A0A8J7ID45_9NOST</name>
<feature type="active site" evidence="8">
    <location>
        <position position="237"/>
    </location>
</feature>
<dbReference type="NCBIfam" id="TIGR01250">
    <property type="entry name" value="pro_imino_pep_2"/>
    <property type="match status" value="1"/>
</dbReference>
<dbReference type="Proteomes" id="UP000662314">
    <property type="component" value="Unassembled WGS sequence"/>
</dbReference>
<dbReference type="GO" id="GO:0016020">
    <property type="term" value="C:membrane"/>
    <property type="evidence" value="ECO:0007669"/>
    <property type="project" value="TreeGrafter"/>
</dbReference>
<dbReference type="RefSeq" id="WP_214433897.1">
    <property type="nucleotide sequence ID" value="NZ_CAWPUQ010000006.1"/>
</dbReference>
<evidence type="ECO:0000313" key="10">
    <source>
        <dbReference type="EMBL" id="MBH8575102.1"/>
    </source>
</evidence>
<proteinExistence type="inferred from homology"/>
<evidence type="ECO:0000256" key="7">
    <source>
        <dbReference type="PIRNR" id="PIRNR005539"/>
    </source>
</evidence>
<comment type="catalytic activity">
    <reaction evidence="1">
        <text>Release of N-terminal proline from a peptide.</text>
        <dbReference type="EC" id="3.4.11.5"/>
    </reaction>
</comment>
<organism evidence="10 11">
    <name type="scientific">Dendronalium phyllosphericum CENA369</name>
    <dbReference type="NCBI Taxonomy" id="1725256"/>
    <lineage>
        <taxon>Bacteria</taxon>
        <taxon>Bacillati</taxon>
        <taxon>Cyanobacteriota</taxon>
        <taxon>Cyanophyceae</taxon>
        <taxon>Nostocales</taxon>
        <taxon>Nostocaceae</taxon>
        <taxon>Dendronalium</taxon>
        <taxon>Dendronalium phyllosphericum</taxon>
    </lineage>
</organism>
<feature type="active site" description="Nucleophile" evidence="8">
    <location>
        <position position="109"/>
    </location>
</feature>
<keyword evidence="11" id="KW-1185">Reference proteome</keyword>
<evidence type="ECO:0000256" key="1">
    <source>
        <dbReference type="ARBA" id="ARBA00001585"/>
    </source>
</evidence>
<dbReference type="EMBL" id="JAECZA010000103">
    <property type="protein sequence ID" value="MBH8575102.1"/>
    <property type="molecule type" value="Genomic_DNA"/>
</dbReference>
<evidence type="ECO:0000256" key="3">
    <source>
        <dbReference type="ARBA" id="ARBA00012568"/>
    </source>
</evidence>
<evidence type="ECO:0000256" key="8">
    <source>
        <dbReference type="PIRSR" id="PIRSR005539-1"/>
    </source>
</evidence>
<dbReference type="PANTHER" id="PTHR43798:SF33">
    <property type="entry name" value="HYDROLASE, PUTATIVE (AFU_ORTHOLOGUE AFUA_2G14860)-RELATED"/>
    <property type="match status" value="1"/>
</dbReference>
<evidence type="ECO:0000313" key="11">
    <source>
        <dbReference type="Proteomes" id="UP000662314"/>
    </source>
</evidence>
<dbReference type="InterPro" id="IPR029058">
    <property type="entry name" value="AB_hydrolase_fold"/>
</dbReference>
<dbReference type="PRINTS" id="PR00111">
    <property type="entry name" value="ABHYDROLASE"/>
</dbReference>
<dbReference type="AlphaFoldDB" id="A0A8J7ID45"/>
<dbReference type="InterPro" id="IPR000073">
    <property type="entry name" value="AB_hydrolase_1"/>
</dbReference>
<evidence type="ECO:0000259" key="9">
    <source>
        <dbReference type="Pfam" id="PF00561"/>
    </source>
</evidence>
<evidence type="ECO:0000256" key="6">
    <source>
        <dbReference type="ARBA" id="ARBA00029605"/>
    </source>
</evidence>
<protein>
    <recommendedName>
        <fullName evidence="4">Proline iminopeptidase</fullName>
        <ecNumber evidence="3">3.4.11.5</ecNumber>
    </recommendedName>
    <alternativeName>
        <fullName evidence="6">Prolyl aminopeptidase</fullName>
    </alternativeName>
</protein>
<dbReference type="GO" id="GO:0004177">
    <property type="term" value="F:aminopeptidase activity"/>
    <property type="evidence" value="ECO:0007669"/>
    <property type="project" value="UniProtKB-EC"/>
</dbReference>
<evidence type="ECO:0000256" key="2">
    <source>
        <dbReference type="ARBA" id="ARBA00010088"/>
    </source>
</evidence>
<dbReference type="InterPro" id="IPR002410">
    <property type="entry name" value="Peptidase_S33"/>
</dbReference>
<dbReference type="Pfam" id="PF00561">
    <property type="entry name" value="Abhydrolase_1"/>
    <property type="match status" value="1"/>
</dbReference>
<feature type="domain" description="AB hydrolase-1" evidence="9">
    <location>
        <begin position="34"/>
        <end position="270"/>
    </location>
</feature>
<sequence>MKHLFTEDFLHFQNHKIWYGRFDPTTNTSDRRIPILCLHGGPGVPHDYLESLSDLTATGRSVIFYDQLGCGNSEQATDPSIYSIAYFQEELAHVRKVLGLEIIHLLGQSWGGCLALEHTLVGASGIESLILSNTPSNVRQFVSEAYRLMSELPPDVYQVIKESEAEGKTDSPAYQAAMEVFKQRHFCLLNPLPDSVQRAYQKVGRDFRGAGKIMDWDVTPKLATIQIPTLLISGRYDQVTPACVEPLHQKIAGSKWLIFQESSHLPHLEEHEKFIKAVSEFIAAVEDKN</sequence>
<dbReference type="Gene3D" id="3.40.50.1820">
    <property type="entry name" value="alpha/beta hydrolase"/>
    <property type="match status" value="1"/>
</dbReference>
<evidence type="ECO:0000256" key="5">
    <source>
        <dbReference type="ARBA" id="ARBA00022801"/>
    </source>
</evidence>
<reference evidence="10 11" key="1">
    <citation type="journal article" date="2021" name="Int. J. Syst. Evol. Microbiol.">
        <title>Amazonocrinis nigriterrae gen. nov., sp. nov., Atlanticothrix silvestris gen. nov., sp. nov. and Dendronalium phyllosphericum gen. nov., sp. nov., nostocacean cyanobacteria from Brazilian environments.</title>
        <authorList>
            <person name="Alvarenga D.O."/>
            <person name="Andreote A.P.D."/>
            <person name="Branco L.H.Z."/>
            <person name="Delbaje E."/>
            <person name="Cruz R.B."/>
            <person name="Varani A.M."/>
            <person name="Fiore M.F."/>
        </authorList>
    </citation>
    <scope>NUCLEOTIDE SEQUENCE [LARGE SCALE GENOMIC DNA]</scope>
    <source>
        <strain evidence="10 11">CENA369</strain>
    </source>
</reference>
<comment type="similarity">
    <text evidence="2 7">Belongs to the peptidase S33 family.</text>
</comment>
<dbReference type="EC" id="3.4.11.5" evidence="3"/>
<dbReference type="PANTHER" id="PTHR43798">
    <property type="entry name" value="MONOACYLGLYCEROL LIPASE"/>
    <property type="match status" value="1"/>
</dbReference>
<keyword evidence="5 7" id="KW-0378">Hydrolase</keyword>
<dbReference type="PRINTS" id="PR00793">
    <property type="entry name" value="PROAMNOPTASE"/>
</dbReference>
<feature type="active site" description="Proton donor" evidence="8">
    <location>
        <position position="264"/>
    </location>
</feature>
<dbReference type="InterPro" id="IPR005945">
    <property type="entry name" value="Pro_imino_pep"/>
</dbReference>
<accession>A0A8J7ID45</accession>
<comment type="caution">
    <text evidence="10">The sequence shown here is derived from an EMBL/GenBank/DDBJ whole genome shotgun (WGS) entry which is preliminary data.</text>
</comment>